<dbReference type="InterPro" id="IPR037491">
    <property type="entry name" value="LTI78/LTI65"/>
</dbReference>
<feature type="compositionally biased region" description="Basic and acidic residues" evidence="1">
    <location>
        <begin position="506"/>
        <end position="532"/>
    </location>
</feature>
<feature type="compositionally biased region" description="Basic and acidic residues" evidence="1">
    <location>
        <begin position="669"/>
        <end position="678"/>
    </location>
</feature>
<dbReference type="OrthoDB" id="1931597at2759"/>
<organism evidence="5">
    <name type="scientific">Medicago truncatula</name>
    <name type="common">Barrel medic</name>
    <name type="synonym">Medicago tribuloides</name>
    <dbReference type="NCBI Taxonomy" id="3880"/>
    <lineage>
        <taxon>Eukaryota</taxon>
        <taxon>Viridiplantae</taxon>
        <taxon>Streptophyta</taxon>
        <taxon>Embryophyta</taxon>
        <taxon>Tracheophyta</taxon>
        <taxon>Spermatophyta</taxon>
        <taxon>Magnoliopsida</taxon>
        <taxon>eudicotyledons</taxon>
        <taxon>Gunneridae</taxon>
        <taxon>Pentapetalae</taxon>
        <taxon>rosids</taxon>
        <taxon>fabids</taxon>
        <taxon>Fabales</taxon>
        <taxon>Fabaceae</taxon>
        <taxon>Papilionoideae</taxon>
        <taxon>50 kb inversion clade</taxon>
        <taxon>NPAAA clade</taxon>
        <taxon>Hologalegina</taxon>
        <taxon>IRL clade</taxon>
        <taxon>Trifolieae</taxon>
        <taxon>Medicago</taxon>
    </lineage>
</organism>
<feature type="domain" description="LTI65/LTI78 NYQTKV repeat" evidence="3">
    <location>
        <begin position="349"/>
        <end position="401"/>
    </location>
</feature>
<dbReference type="Proteomes" id="UP000265566">
    <property type="component" value="Chromosome 1"/>
</dbReference>
<feature type="compositionally biased region" description="Basic and acidic residues" evidence="1">
    <location>
        <begin position="69"/>
        <end position="91"/>
    </location>
</feature>
<dbReference type="Pfam" id="PF23403">
    <property type="entry name" value="LTI65_LTI78_N"/>
    <property type="match status" value="1"/>
</dbReference>
<evidence type="ECO:0008006" key="6">
    <source>
        <dbReference type="Google" id="ProtNLM"/>
    </source>
</evidence>
<evidence type="ECO:0000259" key="4">
    <source>
        <dbReference type="Pfam" id="PF23403"/>
    </source>
</evidence>
<name>A0A396JU33_MEDTR</name>
<feature type="domain" description="LTI65/LTI78 NYQTKV repeat" evidence="3">
    <location>
        <begin position="253"/>
        <end position="291"/>
    </location>
</feature>
<dbReference type="PANTHER" id="PTHR33836">
    <property type="entry name" value="LOW-TEMPERATURE-INDUCED 65 KDA PROTEIN-RELATED"/>
    <property type="match status" value="1"/>
</dbReference>
<comment type="caution">
    <text evidence="5">The sequence shown here is derived from an EMBL/GenBank/DDBJ whole genome shotgun (WGS) entry which is preliminary data.</text>
</comment>
<proteinExistence type="predicted"/>
<feature type="compositionally biased region" description="Basic and acidic residues" evidence="1">
    <location>
        <begin position="371"/>
        <end position="406"/>
    </location>
</feature>
<dbReference type="Pfam" id="PF23399">
    <property type="entry name" value="LTI65_PGEED"/>
    <property type="match status" value="1"/>
</dbReference>
<feature type="compositionally biased region" description="Polar residues" evidence="1">
    <location>
        <begin position="354"/>
        <end position="370"/>
    </location>
</feature>
<feature type="domain" description="LTI65/LTI78 NYQTKV repeat" evidence="3">
    <location>
        <begin position="170"/>
        <end position="231"/>
    </location>
</feature>
<feature type="compositionally biased region" description="Basic and acidic residues" evidence="1">
    <location>
        <begin position="608"/>
        <end position="634"/>
    </location>
</feature>
<feature type="region of interest" description="Disordered" evidence="1">
    <location>
        <begin position="1"/>
        <end position="539"/>
    </location>
</feature>
<dbReference type="EMBL" id="PSQE01000001">
    <property type="protein sequence ID" value="RHN81830.1"/>
    <property type="molecule type" value="Genomic_DNA"/>
</dbReference>
<feature type="compositionally biased region" description="Basic and acidic residues" evidence="1">
    <location>
        <begin position="1"/>
        <end position="12"/>
    </location>
</feature>
<protein>
    <recommendedName>
        <fullName evidence="6">Low-temperature-induced 65 kDa protein</fullName>
    </recommendedName>
</protein>
<feature type="compositionally biased region" description="Polar residues" evidence="1">
    <location>
        <begin position="105"/>
        <end position="121"/>
    </location>
</feature>
<dbReference type="PANTHER" id="PTHR33836:SF8">
    <property type="entry name" value="LOW-TEMPERATURE-INDUCED 65 KDA PROTEIN"/>
    <property type="match status" value="1"/>
</dbReference>
<feature type="compositionally biased region" description="Basic and acidic residues" evidence="1">
    <location>
        <begin position="211"/>
        <end position="236"/>
    </location>
</feature>
<dbReference type="AlphaFoldDB" id="A0A396JU33"/>
<evidence type="ECO:0000313" key="5">
    <source>
        <dbReference type="EMBL" id="RHN81830.1"/>
    </source>
</evidence>
<evidence type="ECO:0000259" key="2">
    <source>
        <dbReference type="Pfam" id="PF23399"/>
    </source>
</evidence>
<feature type="domain" description="LTI65/LTI78 PGEED repeat" evidence="2">
    <location>
        <begin position="577"/>
        <end position="607"/>
    </location>
</feature>
<accession>A0A396JU33</accession>
<dbReference type="Gramene" id="rna5921">
    <property type="protein sequence ID" value="RHN81830.1"/>
    <property type="gene ID" value="gene5921"/>
</dbReference>
<gene>
    <name evidence="5" type="ORF">MtrunA17_Chr1g0203351</name>
</gene>
<feature type="region of interest" description="Disordered" evidence="1">
    <location>
        <begin position="605"/>
        <end position="691"/>
    </location>
</feature>
<dbReference type="InterPro" id="IPR057058">
    <property type="entry name" value="LTI65_LTI78_NYQTKV"/>
</dbReference>
<feature type="compositionally biased region" description="Polar residues" evidence="1">
    <location>
        <begin position="439"/>
        <end position="461"/>
    </location>
</feature>
<feature type="domain" description="LTI65/LTI78 N-terminal" evidence="4">
    <location>
        <begin position="31"/>
        <end position="103"/>
    </location>
</feature>
<evidence type="ECO:0000256" key="1">
    <source>
        <dbReference type="SAM" id="MobiDB-lite"/>
    </source>
</evidence>
<feature type="compositionally biased region" description="Polar residues" evidence="1">
    <location>
        <begin position="327"/>
        <end position="338"/>
    </location>
</feature>
<sequence length="691" mass="76756">MDSRVVHSHVEEENIEPQQVTLGAEENLSPDQEKKSVLNKVKAKAKKIKDTIKKHGQQVLDHGNGHNNEIQHTHDDIDLDEDKQLVQDPQDHQAPIYDSEDVKSATPTPTPTSEQDENLGNSGIDIEGTGEESSHDPRVEGVSSTTEIDRNMSTDQAKTFTVEEKPEQYKANLETPTVLEEDSQEQGSRTEEYTLPNYQTKETDPSGAESDEIKDITPLEESLERMNVHDESKPTTEPKIQSSVVDIEYPPAEAYTLPNYQIKDTDPSGEDERKDIKPLEESLERMNVHDDEPKPTTERNIQPSVTDTEYPPAVGSHDQFVPHFSDATKTQNEYPSETVSKDNRNWEILEEYSQDQGSRTEAYTLPNYQTKDADSSGKGSGEVKETTALEESLERMNVHDEPKPTTEPKIQPPVADSTEYPPSSGSRDIDQFVPHLSDATETPNEYPQVTVSKNINRNQENPLEIRENFDTITNTVEKQSGYEEPVETQPKQKGYTDEIEISSAEEADKTLPPENDEASKLGNDEKVEHQKSENGNNVGYSLTEKLAPVYGKVAEVGSAVKSKVYGTNDGTETKNGDKGVTVKDYLAEKLKPSEEDKALSEVISETLNKGKEEPLKKEDGKLDSEVEKSDKVFEESNVNSPGKGMVDKVKDAVGSWFVKSPQGGGIGEDLSKNKKSVGEVEQAVDEGGKQE</sequence>
<feature type="compositionally biased region" description="Polar residues" evidence="1">
    <location>
        <begin position="298"/>
        <end position="307"/>
    </location>
</feature>
<feature type="compositionally biased region" description="Basic and acidic residues" evidence="1">
    <location>
        <begin position="263"/>
        <end position="297"/>
    </location>
</feature>
<reference evidence="5" key="1">
    <citation type="journal article" date="2018" name="Nat. Plants">
        <title>Whole-genome landscape of Medicago truncatula symbiotic genes.</title>
        <authorList>
            <person name="Pecrix Y."/>
            <person name="Gamas P."/>
            <person name="Carrere S."/>
        </authorList>
    </citation>
    <scope>NUCLEOTIDE SEQUENCE</scope>
    <source>
        <tissue evidence="5">Leaves</tissue>
    </source>
</reference>
<dbReference type="InterPro" id="IPR056605">
    <property type="entry name" value="LTI65_LTI78_N"/>
</dbReference>
<dbReference type="Pfam" id="PF23402">
    <property type="entry name" value="LTI65_LTI78_NYQTKV"/>
    <property type="match status" value="3"/>
</dbReference>
<dbReference type="InterPro" id="IPR057059">
    <property type="entry name" value="LTI65/LTI78_PGEED"/>
</dbReference>
<dbReference type="GO" id="GO:0009737">
    <property type="term" value="P:response to abscisic acid"/>
    <property type="evidence" value="ECO:0007669"/>
    <property type="project" value="InterPro"/>
</dbReference>
<evidence type="ECO:0000259" key="3">
    <source>
        <dbReference type="Pfam" id="PF23402"/>
    </source>
</evidence>